<keyword evidence="9" id="KW-0100">Branched-chain amino acid biosynthesis</keyword>
<dbReference type="InterPro" id="IPR002034">
    <property type="entry name" value="AIPM/Hcit_synth_CS"/>
</dbReference>
<evidence type="ECO:0000256" key="3">
    <source>
        <dbReference type="ARBA" id="ARBA00009767"/>
    </source>
</evidence>
<dbReference type="SUPFAM" id="SSF110921">
    <property type="entry name" value="2-isopropylmalate synthase LeuA, allosteric (dimerisation) domain"/>
    <property type="match status" value="2"/>
</dbReference>
<dbReference type="InterPro" id="IPR054692">
    <property type="entry name" value="LeuA-like_post-cat"/>
</dbReference>
<dbReference type="NCBIfam" id="NF002991">
    <property type="entry name" value="PRK03739.1"/>
    <property type="match status" value="1"/>
</dbReference>
<comment type="caution">
    <text evidence="11">The sequence shown here is derived from an EMBL/GenBank/DDBJ whole genome shotgun (WGS) entry which is preliminary data.</text>
</comment>
<evidence type="ECO:0000256" key="8">
    <source>
        <dbReference type="ARBA" id="ARBA00022723"/>
    </source>
</evidence>
<keyword evidence="6" id="KW-0028">Amino-acid biosynthesis</keyword>
<evidence type="ECO:0000256" key="7">
    <source>
        <dbReference type="ARBA" id="ARBA00022679"/>
    </source>
</evidence>
<reference evidence="11" key="1">
    <citation type="journal article" date="2020" name="Nat. Commun.">
        <title>Large-scale genome sequencing of mycorrhizal fungi provides insights into the early evolution of symbiotic traits.</title>
        <authorList>
            <person name="Miyauchi S."/>
            <person name="Kiss E."/>
            <person name="Kuo A."/>
            <person name="Drula E."/>
            <person name="Kohler A."/>
            <person name="Sanchez-Garcia M."/>
            <person name="Morin E."/>
            <person name="Andreopoulos B."/>
            <person name="Barry K.W."/>
            <person name="Bonito G."/>
            <person name="Buee M."/>
            <person name="Carver A."/>
            <person name="Chen C."/>
            <person name="Cichocki N."/>
            <person name="Clum A."/>
            <person name="Culley D."/>
            <person name="Crous P.W."/>
            <person name="Fauchery L."/>
            <person name="Girlanda M."/>
            <person name="Hayes R.D."/>
            <person name="Keri Z."/>
            <person name="LaButti K."/>
            <person name="Lipzen A."/>
            <person name="Lombard V."/>
            <person name="Magnuson J."/>
            <person name="Maillard F."/>
            <person name="Murat C."/>
            <person name="Nolan M."/>
            <person name="Ohm R.A."/>
            <person name="Pangilinan J."/>
            <person name="Pereira M.F."/>
            <person name="Perotto S."/>
            <person name="Peter M."/>
            <person name="Pfister S."/>
            <person name="Riley R."/>
            <person name="Sitrit Y."/>
            <person name="Stielow J.B."/>
            <person name="Szollosi G."/>
            <person name="Zifcakova L."/>
            <person name="Stursova M."/>
            <person name="Spatafora J.W."/>
            <person name="Tedersoo L."/>
            <person name="Vaario L.M."/>
            <person name="Yamada A."/>
            <person name="Yan M."/>
            <person name="Wang P."/>
            <person name="Xu J."/>
            <person name="Bruns T."/>
            <person name="Baldrian P."/>
            <person name="Vilgalys R."/>
            <person name="Dunand C."/>
            <person name="Henrissat B."/>
            <person name="Grigoriev I.V."/>
            <person name="Hibbett D."/>
            <person name="Nagy L.G."/>
            <person name="Martin F.M."/>
        </authorList>
    </citation>
    <scope>NUCLEOTIDE SEQUENCE</scope>
    <source>
        <strain evidence="11">UP504</strain>
    </source>
</reference>
<dbReference type="GO" id="GO:0003852">
    <property type="term" value="F:2-isopropylmalate synthase activity"/>
    <property type="evidence" value="ECO:0007669"/>
    <property type="project" value="UniProtKB-EC"/>
</dbReference>
<organism evidence="11 12">
    <name type="scientific">Hydnum rufescens UP504</name>
    <dbReference type="NCBI Taxonomy" id="1448309"/>
    <lineage>
        <taxon>Eukaryota</taxon>
        <taxon>Fungi</taxon>
        <taxon>Dikarya</taxon>
        <taxon>Basidiomycota</taxon>
        <taxon>Agaricomycotina</taxon>
        <taxon>Agaricomycetes</taxon>
        <taxon>Cantharellales</taxon>
        <taxon>Hydnaceae</taxon>
        <taxon>Hydnum</taxon>
    </lineage>
</organism>
<evidence type="ECO:0000256" key="6">
    <source>
        <dbReference type="ARBA" id="ARBA00022605"/>
    </source>
</evidence>
<dbReference type="GO" id="GO:0005739">
    <property type="term" value="C:mitochondrion"/>
    <property type="evidence" value="ECO:0007669"/>
    <property type="project" value="TreeGrafter"/>
</dbReference>
<evidence type="ECO:0000256" key="4">
    <source>
        <dbReference type="ARBA" id="ARBA00012973"/>
    </source>
</evidence>
<evidence type="ECO:0000313" key="12">
    <source>
        <dbReference type="Proteomes" id="UP000886523"/>
    </source>
</evidence>
<dbReference type="PANTHER" id="PTHR46911">
    <property type="match status" value="1"/>
</dbReference>
<dbReference type="Pfam" id="PF08502">
    <property type="entry name" value="LeuA_dimer"/>
    <property type="match status" value="2"/>
</dbReference>
<name>A0A9P6BAN2_9AGAM</name>
<dbReference type="EMBL" id="MU128911">
    <property type="protein sequence ID" value="KAF9520610.1"/>
    <property type="molecule type" value="Genomic_DNA"/>
</dbReference>
<dbReference type="GO" id="GO:0046872">
    <property type="term" value="F:metal ion binding"/>
    <property type="evidence" value="ECO:0007669"/>
    <property type="project" value="UniProtKB-KW"/>
</dbReference>
<dbReference type="Gene3D" id="3.20.20.70">
    <property type="entry name" value="Aldolase class I"/>
    <property type="match status" value="1"/>
</dbReference>
<sequence length="764" mass="83620">MPMLQNPSKKYKPYTSINLPDRQWPSKRIESPPLWLSTDLRDGNQALANPMSIPQKTRFFRELVKCGVKEIEVAYPAASDTDFGFVRGLVESGEVPDDVWLQVLTPARADLIARTIDSVAGAKKAIIHLYNATSPVFREVVFRNTKEQTVALAVEHTKIVRKLTDESTAKYGTHFRFEYSPETFTQTEPEFAVEICNAVKAAWGRAGLGDDRIIFNLPATVEIATPNHYADQIEFFSRHVNEREKVAISLHPHNDRGTGIAATELAMLAGADRVEGCLFGNGERTGNVDLVTLALNLYTQGIHPNLDFSDLYSVIETVTECELVFTAFSGSHQDAIKKGFERREKNIATNSYWEIPYLPIDPADLGCSYEAVIRVNSQSGKGGIAYLLKQAMHLDLPRRLQISFYQVVQAIADRTGKETTVEDITTAFRSTYHVGSHYEGRLVLRSFTLSEIQSPSEEGSDSDANSERRRFEGHVSVDGIVRVMHGEGNGPLSSLLSALRSHLDIHLNIREYVEHAIGEGASVKAASYVELDKSTPGAWGVAIDSDIVTSGLRAVISAVNSAVGDRHLPAISLSIGVHGPSSQADIGTVILNNLGFQVPRRMESHFYDVVKIAAKASGWEKISSEEIQALFSKTYPHNETTRFKLKQSILTELDEHRRRFDGIVVLGGVEKTVTGEGNGPFSTTSSHPPLTIREYVEHSIGEGADVRAASYVELVTGGVVAGKKTSAWGLGLDESITGSSWKAVLNAASALEAILSGGKPTNGK</sequence>
<evidence type="ECO:0000256" key="9">
    <source>
        <dbReference type="ARBA" id="ARBA00023304"/>
    </source>
</evidence>
<dbReference type="NCBIfam" id="TIGR00970">
    <property type="entry name" value="leuA_yeast"/>
    <property type="match status" value="1"/>
</dbReference>
<gene>
    <name evidence="11" type="ORF">BS47DRAFT_1357423</name>
</gene>
<dbReference type="PROSITE" id="PS00815">
    <property type="entry name" value="AIPM_HOMOCIT_SYNTH_1"/>
    <property type="match status" value="1"/>
</dbReference>
<dbReference type="SMART" id="SM00917">
    <property type="entry name" value="LeuA_dimer"/>
    <property type="match status" value="2"/>
</dbReference>
<evidence type="ECO:0000313" key="11">
    <source>
        <dbReference type="EMBL" id="KAF9520610.1"/>
    </source>
</evidence>
<dbReference type="SUPFAM" id="SSF89000">
    <property type="entry name" value="post-HMGL domain-like"/>
    <property type="match status" value="1"/>
</dbReference>
<dbReference type="PROSITE" id="PS50991">
    <property type="entry name" value="PYR_CT"/>
    <property type="match status" value="1"/>
</dbReference>
<dbReference type="InterPro" id="IPR005668">
    <property type="entry name" value="IPM_Synthase"/>
</dbReference>
<keyword evidence="12" id="KW-1185">Reference proteome</keyword>
<dbReference type="PANTHER" id="PTHR46911:SF1">
    <property type="entry name" value="2-ISOPROPYLMALATE SYNTHASE"/>
    <property type="match status" value="1"/>
</dbReference>
<dbReference type="InterPro" id="IPR013785">
    <property type="entry name" value="Aldolase_TIM"/>
</dbReference>
<proteinExistence type="inferred from homology"/>
<dbReference type="InterPro" id="IPR039371">
    <property type="entry name" value="LeuA_N_DRE-TIM"/>
</dbReference>
<dbReference type="GO" id="GO:0009098">
    <property type="term" value="P:L-leucine biosynthetic process"/>
    <property type="evidence" value="ECO:0007669"/>
    <property type="project" value="UniProtKB-KW"/>
</dbReference>
<dbReference type="InterPro" id="IPR013709">
    <property type="entry name" value="2-isopropylmalate_synth_dimer"/>
</dbReference>
<keyword evidence="8" id="KW-0479">Metal-binding</keyword>
<comment type="similarity">
    <text evidence="3">Belongs to the alpha-IPM synthase/homocitrate synthase family. LeuA type 2 subfamily.</text>
</comment>
<keyword evidence="5" id="KW-0432">Leucine biosynthesis</keyword>
<dbReference type="SUPFAM" id="SSF51569">
    <property type="entry name" value="Aldolase"/>
    <property type="match status" value="1"/>
</dbReference>
<comment type="pathway">
    <text evidence="2">Amino-acid biosynthesis; L-leucine biosynthesis; L-leucine from 3-methyl-2-oxobutanoate: step 1/4.</text>
</comment>
<evidence type="ECO:0000256" key="5">
    <source>
        <dbReference type="ARBA" id="ARBA00022430"/>
    </source>
</evidence>
<comment type="catalytic activity">
    <reaction evidence="1">
        <text>3-methyl-2-oxobutanoate + acetyl-CoA + H2O = (2S)-2-isopropylmalate + CoA + H(+)</text>
        <dbReference type="Rhea" id="RHEA:21524"/>
        <dbReference type="ChEBI" id="CHEBI:1178"/>
        <dbReference type="ChEBI" id="CHEBI:11851"/>
        <dbReference type="ChEBI" id="CHEBI:15377"/>
        <dbReference type="ChEBI" id="CHEBI:15378"/>
        <dbReference type="ChEBI" id="CHEBI:57287"/>
        <dbReference type="ChEBI" id="CHEBI:57288"/>
        <dbReference type="EC" id="2.3.3.13"/>
    </reaction>
</comment>
<dbReference type="InterPro" id="IPR036230">
    <property type="entry name" value="LeuA_allosteric_dom_sf"/>
</dbReference>
<dbReference type="Gene3D" id="3.30.160.270">
    <property type="match status" value="2"/>
</dbReference>
<protein>
    <recommendedName>
        <fullName evidence="4">2-isopropylmalate synthase</fullName>
        <ecNumber evidence="4">2.3.3.13</ecNumber>
    </recommendedName>
</protein>
<dbReference type="InterPro" id="IPR000891">
    <property type="entry name" value="PYR_CT"/>
</dbReference>
<dbReference type="Pfam" id="PF22615">
    <property type="entry name" value="IPMS_D2"/>
    <property type="match status" value="1"/>
</dbReference>
<dbReference type="PROSITE" id="PS00816">
    <property type="entry name" value="AIPM_HOMOCIT_SYNTH_2"/>
    <property type="match status" value="1"/>
</dbReference>
<dbReference type="Proteomes" id="UP000886523">
    <property type="component" value="Unassembled WGS sequence"/>
</dbReference>
<dbReference type="EC" id="2.3.3.13" evidence="4"/>
<keyword evidence="7" id="KW-0808">Transferase</keyword>
<feature type="domain" description="Pyruvate carboxyltransferase" evidence="10">
    <location>
        <begin position="33"/>
        <end position="312"/>
    </location>
</feature>
<evidence type="ECO:0000259" key="10">
    <source>
        <dbReference type="PROSITE" id="PS50991"/>
    </source>
</evidence>
<evidence type="ECO:0000256" key="2">
    <source>
        <dbReference type="ARBA" id="ARBA00004689"/>
    </source>
</evidence>
<dbReference type="OrthoDB" id="418791at2759"/>
<dbReference type="Pfam" id="PF00682">
    <property type="entry name" value="HMGL-like"/>
    <property type="match status" value="1"/>
</dbReference>
<evidence type="ECO:0000256" key="1">
    <source>
        <dbReference type="ARBA" id="ARBA00000064"/>
    </source>
</evidence>
<dbReference type="CDD" id="cd07942">
    <property type="entry name" value="DRE_TIM_LeuA"/>
    <property type="match status" value="1"/>
</dbReference>
<dbReference type="AlphaFoldDB" id="A0A9P6BAN2"/>
<accession>A0A9P6BAN2</accession>